<gene>
    <name evidence="2" type="ORF">GCM10007167_09310</name>
</gene>
<organism evidence="2 3">
    <name type="scientific">Vulcaniibacterium thermophilum</name>
    <dbReference type="NCBI Taxonomy" id="1169913"/>
    <lineage>
        <taxon>Bacteria</taxon>
        <taxon>Pseudomonadati</taxon>
        <taxon>Pseudomonadota</taxon>
        <taxon>Gammaproteobacteria</taxon>
        <taxon>Lysobacterales</taxon>
        <taxon>Lysobacteraceae</taxon>
        <taxon>Vulcaniibacterium</taxon>
    </lineage>
</organism>
<protein>
    <recommendedName>
        <fullName evidence="4">CbiX protein</fullName>
    </recommendedName>
</protein>
<feature type="signal peptide" evidence="1">
    <location>
        <begin position="1"/>
        <end position="20"/>
    </location>
</feature>
<reference evidence="2" key="2">
    <citation type="submission" date="2020-09" db="EMBL/GenBank/DDBJ databases">
        <authorList>
            <person name="Sun Q."/>
            <person name="Kim S."/>
        </authorList>
    </citation>
    <scope>NUCLEOTIDE SEQUENCE</scope>
    <source>
        <strain evidence="2">KCTC 32020</strain>
    </source>
</reference>
<dbReference type="Gene3D" id="3.40.50.1400">
    <property type="match status" value="2"/>
</dbReference>
<name>A0A918YZ34_9GAMM</name>
<evidence type="ECO:0000256" key="1">
    <source>
        <dbReference type="SAM" id="SignalP"/>
    </source>
</evidence>
<sequence>MKRYWMAALLSCALAATAAAQERREFGVLVMAHGGGERWNREVAQTLEPLRAEQPLEIAFGMADAGSLQAAVDRLEAQGARRIAVVRLFVSGESWRERTRQILGLAPGAPPRPADDARAAHAAHGDHAMAFWRIHGDAAFALSEEGLMDAPEMGEVLAARARELSVDPAREDVLVLAHGPEDDAENARWLARIDARADAIRRTAPFRRVQVETLREDWPEKRAAAEARIRAFVRRAREEGGRAIVIPFRVQGFGPYRRVLEGLDYVADERGLVADPRVADWVRRQAAALRGELDDADTATARGSSL</sequence>
<proteinExistence type="predicted"/>
<evidence type="ECO:0008006" key="4">
    <source>
        <dbReference type="Google" id="ProtNLM"/>
    </source>
</evidence>
<dbReference type="RefSeq" id="WP_186760968.1">
    <property type="nucleotide sequence ID" value="NZ_BNCF01000004.1"/>
</dbReference>
<accession>A0A918YZ34</accession>
<feature type="chain" id="PRO_5037540696" description="CbiX protein" evidence="1">
    <location>
        <begin position="21"/>
        <end position="306"/>
    </location>
</feature>
<dbReference type="EMBL" id="BNCF01000004">
    <property type="protein sequence ID" value="GHE29679.1"/>
    <property type="molecule type" value="Genomic_DNA"/>
</dbReference>
<dbReference type="SUPFAM" id="SSF53800">
    <property type="entry name" value="Chelatase"/>
    <property type="match status" value="1"/>
</dbReference>
<reference evidence="2" key="1">
    <citation type="journal article" date="2014" name="Int. J. Syst. Evol. Microbiol.">
        <title>Complete genome sequence of Corynebacterium casei LMG S-19264T (=DSM 44701T), isolated from a smear-ripened cheese.</title>
        <authorList>
            <consortium name="US DOE Joint Genome Institute (JGI-PGF)"/>
            <person name="Walter F."/>
            <person name="Albersmeier A."/>
            <person name="Kalinowski J."/>
            <person name="Ruckert C."/>
        </authorList>
    </citation>
    <scope>NUCLEOTIDE SEQUENCE</scope>
    <source>
        <strain evidence="2">KCTC 32020</strain>
    </source>
</reference>
<evidence type="ECO:0000313" key="2">
    <source>
        <dbReference type="EMBL" id="GHE29679.1"/>
    </source>
</evidence>
<dbReference type="Proteomes" id="UP000636453">
    <property type="component" value="Unassembled WGS sequence"/>
</dbReference>
<comment type="caution">
    <text evidence="2">The sequence shown here is derived from an EMBL/GenBank/DDBJ whole genome shotgun (WGS) entry which is preliminary data.</text>
</comment>
<evidence type="ECO:0000313" key="3">
    <source>
        <dbReference type="Proteomes" id="UP000636453"/>
    </source>
</evidence>
<dbReference type="AlphaFoldDB" id="A0A918YZ34"/>
<keyword evidence="3" id="KW-1185">Reference proteome</keyword>
<keyword evidence="1" id="KW-0732">Signal</keyword>